<gene>
    <name evidence="3" type="ORF">SNE40_018527</name>
</gene>
<dbReference type="PANTHER" id="PTHR13225:SF3">
    <property type="entry name" value="UPF0489 PROTEIN C5ORF22"/>
    <property type="match status" value="1"/>
</dbReference>
<dbReference type="EMBL" id="JAZGQO010000014">
    <property type="protein sequence ID" value="KAK6170040.1"/>
    <property type="molecule type" value="Genomic_DNA"/>
</dbReference>
<dbReference type="PANTHER" id="PTHR13225">
    <property type="entry name" value="MISEXPRESSION SUPPRESSOR OF RAS 6"/>
    <property type="match status" value="1"/>
</dbReference>
<sequence length="524" mass="60442">MFRIRRSTIFPCKTNELLLALFILWSVVFIFFWQWKNIHEDSHSNQWCQYGQQQFILKGNVKKTLDVTPVYIVEEHHEVLPYWFRSSERNLIPKQGNVLLHIDGHSDGAPPPVFDIISLFQYPRTRKEITAMMQQNDVFIALAAQAGLISRYIWVWPPWESSMVIMENDHVQFNIRMGLLKGLSPGDKYPVCVCLDFIQNFRNMTNYCVHLNDLMDIGDTRKTEIPRDTCEIKRTTVVELVSEDKALELSRSDNWLSPLDNIILDIDEDYYGCEAAIMPLYDVGMTSQTVDVVSEIIQLIFCPSNAGQESQLNSLFYDLIQKIKLVKQLNQRKGGETLDGLGFKKNASKVIYQDFYDTLKNPFLEKSVCKKVEYSLKKLTLILVNYLFRLTVSQLIAVSKVGLCLPVSQSTYEFSPDMGMRLCVGFNRPNRTMVIFHTPTMREIEIRTANMRSLLKNVPAPSVVTVCRSMRDGYTPVKYFSKIEKDVLNALINTYEKISFDSIHYDSDLLGGKPGLPERHFVVE</sequence>
<dbReference type="Pfam" id="PF12640">
    <property type="entry name" value="UPF0489"/>
    <property type="match status" value="1"/>
</dbReference>
<dbReference type="Proteomes" id="UP001347796">
    <property type="component" value="Unassembled WGS sequence"/>
</dbReference>
<comment type="caution">
    <text evidence="3">The sequence shown here is derived from an EMBL/GenBank/DDBJ whole genome shotgun (WGS) entry which is preliminary data.</text>
</comment>
<evidence type="ECO:0000256" key="2">
    <source>
        <dbReference type="SAM" id="Phobius"/>
    </source>
</evidence>
<keyword evidence="2" id="KW-0472">Membrane</keyword>
<evidence type="ECO:0000313" key="4">
    <source>
        <dbReference type="Proteomes" id="UP001347796"/>
    </source>
</evidence>
<dbReference type="AlphaFoldDB" id="A0AAN8PGP9"/>
<feature type="transmembrane region" description="Helical" evidence="2">
    <location>
        <begin position="16"/>
        <end position="35"/>
    </location>
</feature>
<keyword evidence="2" id="KW-0812">Transmembrane</keyword>
<proteinExistence type="inferred from homology"/>
<name>A0AAN8PGP9_PATCE</name>
<dbReference type="InterPro" id="IPR024131">
    <property type="entry name" value="UPF0489"/>
</dbReference>
<accession>A0AAN8PGP9</accession>
<protein>
    <submittedName>
        <fullName evidence="3">Uncharacterized protein</fullName>
    </submittedName>
</protein>
<organism evidence="3 4">
    <name type="scientific">Patella caerulea</name>
    <name type="common">Rayed Mediterranean limpet</name>
    <dbReference type="NCBI Taxonomy" id="87958"/>
    <lineage>
        <taxon>Eukaryota</taxon>
        <taxon>Metazoa</taxon>
        <taxon>Spiralia</taxon>
        <taxon>Lophotrochozoa</taxon>
        <taxon>Mollusca</taxon>
        <taxon>Gastropoda</taxon>
        <taxon>Patellogastropoda</taxon>
        <taxon>Patelloidea</taxon>
        <taxon>Patellidae</taxon>
        <taxon>Patella</taxon>
    </lineage>
</organism>
<keyword evidence="4" id="KW-1185">Reference proteome</keyword>
<evidence type="ECO:0000256" key="1">
    <source>
        <dbReference type="ARBA" id="ARBA00007099"/>
    </source>
</evidence>
<comment type="similarity">
    <text evidence="1">Belongs to the UPF0489 family.</text>
</comment>
<keyword evidence="2" id="KW-1133">Transmembrane helix</keyword>
<evidence type="ECO:0000313" key="3">
    <source>
        <dbReference type="EMBL" id="KAK6170040.1"/>
    </source>
</evidence>
<reference evidence="3 4" key="1">
    <citation type="submission" date="2024-01" db="EMBL/GenBank/DDBJ databases">
        <title>The genome of the rayed Mediterranean limpet Patella caerulea (Linnaeus, 1758).</title>
        <authorList>
            <person name="Anh-Thu Weber A."/>
            <person name="Halstead-Nussloch G."/>
        </authorList>
    </citation>
    <scope>NUCLEOTIDE SEQUENCE [LARGE SCALE GENOMIC DNA]</scope>
    <source>
        <strain evidence="3">AATW-2023a</strain>
        <tissue evidence="3">Whole specimen</tissue>
    </source>
</reference>